<proteinExistence type="predicted"/>
<dbReference type="EMBL" id="CP001739">
    <property type="protein sequence ID" value="ACZ10732.1"/>
    <property type="molecule type" value="Genomic_DNA"/>
</dbReference>
<name>D1AGA6_SEBTE</name>
<dbReference type="AlphaFoldDB" id="D1AGA6"/>
<evidence type="ECO:0000313" key="2">
    <source>
        <dbReference type="Proteomes" id="UP000000845"/>
    </source>
</evidence>
<organism evidence="1 2">
    <name type="scientific">Sebaldella termitidis (strain ATCC 33386 / NCTC 11300)</name>
    <dbReference type="NCBI Taxonomy" id="526218"/>
    <lineage>
        <taxon>Bacteria</taxon>
        <taxon>Fusobacteriati</taxon>
        <taxon>Fusobacteriota</taxon>
        <taxon>Fusobacteriia</taxon>
        <taxon>Fusobacteriales</taxon>
        <taxon>Leptotrichiaceae</taxon>
        <taxon>Sebaldella</taxon>
    </lineage>
</organism>
<protein>
    <submittedName>
        <fullName evidence="1">Uncharacterized protein</fullName>
    </submittedName>
</protein>
<gene>
    <name evidence="1" type="ordered locus">Sterm_3898</name>
</gene>
<dbReference type="RefSeq" id="WP_012863307.1">
    <property type="nucleotide sequence ID" value="NC_013517.1"/>
</dbReference>
<keyword evidence="2" id="KW-1185">Reference proteome</keyword>
<dbReference type="Proteomes" id="UP000000845">
    <property type="component" value="Chromosome"/>
</dbReference>
<reference evidence="2" key="1">
    <citation type="submission" date="2009-09" db="EMBL/GenBank/DDBJ databases">
        <title>The complete chromosome of Sebaldella termitidis ATCC 33386.</title>
        <authorList>
            <consortium name="US DOE Joint Genome Institute (JGI-PGF)"/>
            <person name="Lucas S."/>
            <person name="Copeland A."/>
            <person name="Lapidus A."/>
            <person name="Glavina del Rio T."/>
            <person name="Dalin E."/>
            <person name="Tice H."/>
            <person name="Bruce D."/>
            <person name="Goodwin L."/>
            <person name="Pitluck S."/>
            <person name="Kyrpides N."/>
            <person name="Mavromatis K."/>
            <person name="Ivanova N."/>
            <person name="Mikhailova N."/>
            <person name="Sims D."/>
            <person name="Meincke L."/>
            <person name="Brettin T."/>
            <person name="Detter J.C."/>
            <person name="Han C."/>
            <person name="Larimer F."/>
            <person name="Land M."/>
            <person name="Hauser L."/>
            <person name="Markowitz V."/>
            <person name="Cheng J.F."/>
            <person name="Hugenholtz P."/>
            <person name="Woyke T."/>
            <person name="Wu D."/>
            <person name="Eisen J.A."/>
        </authorList>
    </citation>
    <scope>NUCLEOTIDE SEQUENCE [LARGE SCALE GENOMIC DNA]</scope>
    <source>
        <strain evidence="2">ATCC 33386 / NCTC 11300</strain>
    </source>
</reference>
<evidence type="ECO:0000313" key="1">
    <source>
        <dbReference type="EMBL" id="ACZ10732.1"/>
    </source>
</evidence>
<dbReference type="KEGG" id="str:Sterm_3898"/>
<dbReference type="HOGENOM" id="CLU_1926115_0_0_0"/>
<sequence>MLEILKKRIEEVSGKNCISGFAADFPYAMLTGNNIIIQPESQESRTIGLNHRKEITRRVKLIYGRFNKLKTGSLEEVEWVEEFLSNLEKDRELLTHIINMDHQYIVGIEKNGENDKTGYVVFQIYLDIKER</sequence>
<reference evidence="1 2" key="2">
    <citation type="journal article" date="2010" name="Stand. Genomic Sci.">
        <title>Complete genome sequence of Sebaldella termitidis type strain (NCTC 11300).</title>
        <authorList>
            <person name="Harmon-Smith M."/>
            <person name="Celia L."/>
            <person name="Chertkov O."/>
            <person name="Lapidus A."/>
            <person name="Copeland A."/>
            <person name="Glavina Del Rio T."/>
            <person name="Nolan M."/>
            <person name="Lucas S."/>
            <person name="Tice H."/>
            <person name="Cheng J.F."/>
            <person name="Han C."/>
            <person name="Detter J.C."/>
            <person name="Bruce D."/>
            <person name="Goodwin L."/>
            <person name="Pitluck S."/>
            <person name="Pati A."/>
            <person name="Liolios K."/>
            <person name="Ivanova N."/>
            <person name="Mavromatis K."/>
            <person name="Mikhailova N."/>
            <person name="Chen A."/>
            <person name="Palaniappan K."/>
            <person name="Land M."/>
            <person name="Hauser L."/>
            <person name="Chang Y.J."/>
            <person name="Jeffries C.D."/>
            <person name="Brettin T."/>
            <person name="Goker M."/>
            <person name="Beck B."/>
            <person name="Bristow J."/>
            <person name="Eisen J.A."/>
            <person name="Markowitz V."/>
            <person name="Hugenholtz P."/>
            <person name="Kyrpides N.C."/>
            <person name="Klenk H.P."/>
            <person name="Chen F."/>
        </authorList>
    </citation>
    <scope>NUCLEOTIDE SEQUENCE [LARGE SCALE GENOMIC DNA]</scope>
    <source>
        <strain evidence="2">ATCC 33386 / NCTC 11300</strain>
    </source>
</reference>
<accession>D1AGA6</accession>
<dbReference type="STRING" id="526218.Sterm_3898"/>